<dbReference type="Proteomes" id="UP000001423">
    <property type="component" value="Chromosome"/>
</dbReference>
<evidence type="ECO:0000313" key="1">
    <source>
        <dbReference type="EMBL" id="CAX32030.1"/>
    </source>
</evidence>
<dbReference type="EMBL" id="BX548175">
    <property type="protein sequence ID" value="CAX32030.1"/>
    <property type="molecule type" value="Genomic_DNA"/>
</dbReference>
<gene>
    <name evidence="1" type="ordered locus">PMT_2511</name>
</gene>
<reference evidence="1 2" key="1">
    <citation type="journal article" date="2003" name="Nature">
        <title>Genome divergence in two Prochlorococcus ecotypes reflects oceanic niche differentiation.</title>
        <authorList>
            <person name="Rocap G."/>
            <person name="Larimer F.W."/>
            <person name="Lamerdin J.E."/>
            <person name="Malfatti S."/>
            <person name="Chain P."/>
            <person name="Ahlgren N.A."/>
            <person name="Arellano A."/>
            <person name="Coleman M."/>
            <person name="Hauser L."/>
            <person name="Hess W.R."/>
            <person name="Johnson Z.I."/>
            <person name="Land M.L."/>
            <person name="Lindell D."/>
            <person name="Post A.F."/>
            <person name="Regala W."/>
            <person name="Shah M."/>
            <person name="Shaw S.L."/>
            <person name="Steglich C."/>
            <person name="Sullivan M.B."/>
            <person name="Ting C.S."/>
            <person name="Tolonen A."/>
            <person name="Webb E.A."/>
            <person name="Zinser E.R."/>
            <person name="Chisholm S.W."/>
        </authorList>
    </citation>
    <scope>NUCLEOTIDE SEQUENCE [LARGE SCALE GENOMIC DNA]</scope>
    <source>
        <strain evidence="2">MIT 9313</strain>
    </source>
</reference>
<protein>
    <submittedName>
        <fullName evidence="1">Uncharacterized protein</fullName>
    </submittedName>
</protein>
<proteinExistence type="predicted"/>
<keyword evidence="2" id="KW-1185">Reference proteome</keyword>
<sequence length="38" mass="4241">MPFPNGTWMTYFSQSGIQYKSITFIYGGKSTSTVTIPC</sequence>
<dbReference type="AlphaFoldDB" id="B9ERS9"/>
<organism evidence="1 2">
    <name type="scientific">Prochlorococcus marinus (strain MIT 9313)</name>
    <dbReference type="NCBI Taxonomy" id="74547"/>
    <lineage>
        <taxon>Bacteria</taxon>
        <taxon>Bacillati</taxon>
        <taxon>Cyanobacteriota</taxon>
        <taxon>Cyanophyceae</taxon>
        <taxon>Synechococcales</taxon>
        <taxon>Prochlorococcaceae</taxon>
        <taxon>Prochlorococcus</taxon>
    </lineage>
</organism>
<name>B9ERS9_PROMM</name>
<evidence type="ECO:0000313" key="2">
    <source>
        <dbReference type="Proteomes" id="UP000001423"/>
    </source>
</evidence>
<dbReference type="KEGG" id="pmt:PMT_2511"/>
<accession>B9ERS9</accession>
<dbReference type="HOGENOM" id="CLU_3331545_0_0_3"/>